<comment type="caution">
    <text evidence="1">The sequence shown here is derived from an EMBL/GenBank/DDBJ whole genome shotgun (WGS) entry which is preliminary data.</text>
</comment>
<name>A0A9P8PK15_9ASCO</name>
<evidence type="ECO:0000313" key="1">
    <source>
        <dbReference type="EMBL" id="KAH3672732.1"/>
    </source>
</evidence>
<organism evidence="1 2">
    <name type="scientific">Wickerhamomyces mucosus</name>
    <dbReference type="NCBI Taxonomy" id="1378264"/>
    <lineage>
        <taxon>Eukaryota</taxon>
        <taxon>Fungi</taxon>
        <taxon>Dikarya</taxon>
        <taxon>Ascomycota</taxon>
        <taxon>Saccharomycotina</taxon>
        <taxon>Saccharomycetes</taxon>
        <taxon>Phaffomycetales</taxon>
        <taxon>Wickerhamomycetaceae</taxon>
        <taxon>Wickerhamomyces</taxon>
    </lineage>
</organism>
<reference evidence="1" key="1">
    <citation type="journal article" date="2021" name="Open Biol.">
        <title>Shared evolutionary footprints suggest mitochondrial oxidative damage underlies multiple complex I losses in fungi.</title>
        <authorList>
            <person name="Schikora-Tamarit M.A."/>
            <person name="Marcet-Houben M."/>
            <person name="Nosek J."/>
            <person name="Gabaldon T."/>
        </authorList>
    </citation>
    <scope>NUCLEOTIDE SEQUENCE</scope>
    <source>
        <strain evidence="1">CBS6341</strain>
    </source>
</reference>
<proteinExistence type="predicted"/>
<evidence type="ECO:0000313" key="2">
    <source>
        <dbReference type="Proteomes" id="UP000769528"/>
    </source>
</evidence>
<sequence length="101" mass="11055">MNLGKESNSNIFSICFPRISNNGNNLNNKFKLLKTSSIVGVLGVSEEFLIEFTCGMSIDRCLVFFELILSCSDVRENILSKDFASSNSVANRSSLSSLYGG</sequence>
<gene>
    <name evidence="1" type="ORF">WICMUC_004138</name>
</gene>
<reference evidence="1" key="2">
    <citation type="submission" date="2021-01" db="EMBL/GenBank/DDBJ databases">
        <authorList>
            <person name="Schikora-Tamarit M.A."/>
        </authorList>
    </citation>
    <scope>NUCLEOTIDE SEQUENCE</scope>
    <source>
        <strain evidence="1">CBS6341</strain>
    </source>
</reference>
<dbReference type="Proteomes" id="UP000769528">
    <property type="component" value="Unassembled WGS sequence"/>
</dbReference>
<protein>
    <submittedName>
        <fullName evidence="1">Uncharacterized protein</fullName>
    </submittedName>
</protein>
<keyword evidence="2" id="KW-1185">Reference proteome</keyword>
<accession>A0A9P8PK15</accession>
<dbReference type="EMBL" id="JAEUBF010001113">
    <property type="protein sequence ID" value="KAH3672732.1"/>
    <property type="molecule type" value="Genomic_DNA"/>
</dbReference>
<dbReference type="AlphaFoldDB" id="A0A9P8PK15"/>